<proteinExistence type="predicted"/>
<name>A0A2T8KK13_9POAL</name>
<evidence type="ECO:0000313" key="1">
    <source>
        <dbReference type="EMBL" id="PVH62484.1"/>
    </source>
</evidence>
<accession>A0A2T8KK13</accession>
<dbReference type="Proteomes" id="UP000243499">
    <property type="component" value="Chromosome 3"/>
</dbReference>
<protein>
    <submittedName>
        <fullName evidence="1">Uncharacterized protein</fullName>
    </submittedName>
</protein>
<gene>
    <name evidence="1" type="ORF">PAHAL_3G306700</name>
</gene>
<dbReference type="Gramene" id="PVH62484">
    <property type="protein sequence ID" value="PVH62484"/>
    <property type="gene ID" value="PAHAL_3G306700"/>
</dbReference>
<dbReference type="AlphaFoldDB" id="A0A2T8KK13"/>
<organism evidence="1">
    <name type="scientific">Panicum hallii</name>
    <dbReference type="NCBI Taxonomy" id="206008"/>
    <lineage>
        <taxon>Eukaryota</taxon>
        <taxon>Viridiplantae</taxon>
        <taxon>Streptophyta</taxon>
        <taxon>Embryophyta</taxon>
        <taxon>Tracheophyta</taxon>
        <taxon>Spermatophyta</taxon>
        <taxon>Magnoliopsida</taxon>
        <taxon>Liliopsida</taxon>
        <taxon>Poales</taxon>
        <taxon>Poaceae</taxon>
        <taxon>PACMAD clade</taxon>
        <taxon>Panicoideae</taxon>
        <taxon>Panicodae</taxon>
        <taxon>Paniceae</taxon>
        <taxon>Panicinae</taxon>
        <taxon>Panicum</taxon>
        <taxon>Panicum sect. Panicum</taxon>
    </lineage>
</organism>
<sequence length="72" mass="8535">MILHSKTLFFYDQELRSTDTAPNHSIGISIRIRYFDTPILLRYIRNKSRKINKINPDTYSIHFDTSSILYSP</sequence>
<dbReference type="EMBL" id="CM008048">
    <property type="protein sequence ID" value="PVH62484.1"/>
    <property type="molecule type" value="Genomic_DNA"/>
</dbReference>
<reference evidence="1" key="1">
    <citation type="submission" date="2018-04" db="EMBL/GenBank/DDBJ databases">
        <title>WGS assembly of Panicum hallii.</title>
        <authorList>
            <person name="Lovell J."/>
            <person name="Jenkins J."/>
            <person name="Lowry D."/>
            <person name="Mamidi S."/>
            <person name="Sreedasyam A."/>
            <person name="Weng X."/>
            <person name="Barry K."/>
            <person name="Bonette J."/>
            <person name="Campitelli B."/>
            <person name="Daum C."/>
            <person name="Gordon S."/>
            <person name="Gould B."/>
            <person name="Lipzen A."/>
            <person name="Macqueen A."/>
            <person name="Palacio-Mejia J."/>
            <person name="Plott C."/>
            <person name="Shakirov E."/>
            <person name="Shu S."/>
            <person name="Yoshinaga Y."/>
            <person name="Zane M."/>
            <person name="Rokhsar D."/>
            <person name="Grimwood J."/>
            <person name="Schmutz J."/>
            <person name="Juenger T."/>
        </authorList>
    </citation>
    <scope>NUCLEOTIDE SEQUENCE [LARGE SCALE GENOMIC DNA]</scope>
    <source>
        <strain evidence="1">FIL2</strain>
    </source>
</reference>